<dbReference type="Pfam" id="PF13193">
    <property type="entry name" value="AMP-binding_C"/>
    <property type="match status" value="1"/>
</dbReference>
<comment type="similarity">
    <text evidence="1">Belongs to the ATP-dependent AMP-binding enzyme family.</text>
</comment>
<accession>A0AA46AG31</accession>
<organism evidence="5 6">
    <name type="scientific">Laceyella tengchongensis</name>
    <dbReference type="NCBI Taxonomy" id="574699"/>
    <lineage>
        <taxon>Bacteria</taxon>
        <taxon>Bacillati</taxon>
        <taxon>Bacillota</taxon>
        <taxon>Bacilli</taxon>
        <taxon>Bacillales</taxon>
        <taxon>Thermoactinomycetaceae</taxon>
        <taxon>Laceyella</taxon>
    </lineage>
</organism>
<dbReference type="InterPro" id="IPR025110">
    <property type="entry name" value="AMP-bd_C"/>
</dbReference>
<protein>
    <submittedName>
        <fullName evidence="5">Long-chain acyl-CoA synthetase</fullName>
    </submittedName>
</protein>
<dbReference type="PROSITE" id="PS00455">
    <property type="entry name" value="AMP_BINDING"/>
    <property type="match status" value="1"/>
</dbReference>
<gene>
    <name evidence="5" type="ORF">SAMN06265361_104236</name>
</gene>
<dbReference type="SUPFAM" id="SSF56801">
    <property type="entry name" value="Acetyl-CoA synthetase-like"/>
    <property type="match status" value="1"/>
</dbReference>
<evidence type="ECO:0000256" key="2">
    <source>
        <dbReference type="ARBA" id="ARBA00022598"/>
    </source>
</evidence>
<dbReference type="PANTHER" id="PTHR43767">
    <property type="entry name" value="LONG-CHAIN-FATTY-ACID--COA LIGASE"/>
    <property type="match status" value="1"/>
</dbReference>
<keyword evidence="6" id="KW-1185">Reference proteome</keyword>
<dbReference type="PANTHER" id="PTHR43767:SF1">
    <property type="entry name" value="NONRIBOSOMAL PEPTIDE SYNTHASE PES1 (EUROFUNG)-RELATED"/>
    <property type="match status" value="1"/>
</dbReference>
<feature type="domain" description="AMP-binding enzyme C-terminal" evidence="4">
    <location>
        <begin position="416"/>
        <end position="490"/>
    </location>
</feature>
<dbReference type="InterPro" id="IPR045851">
    <property type="entry name" value="AMP-bd_C_sf"/>
</dbReference>
<proteinExistence type="inferred from homology"/>
<dbReference type="InterPro" id="IPR050237">
    <property type="entry name" value="ATP-dep_AMP-bd_enzyme"/>
</dbReference>
<dbReference type="InterPro" id="IPR020845">
    <property type="entry name" value="AMP-binding_CS"/>
</dbReference>
<dbReference type="EMBL" id="FXTU01000004">
    <property type="protein sequence ID" value="SMP23640.1"/>
    <property type="molecule type" value="Genomic_DNA"/>
</dbReference>
<evidence type="ECO:0000313" key="6">
    <source>
        <dbReference type="Proteomes" id="UP001157946"/>
    </source>
</evidence>
<keyword evidence="2" id="KW-0436">Ligase</keyword>
<dbReference type="RefSeq" id="WP_284724402.1">
    <property type="nucleotide sequence ID" value="NZ_FXTU01000004.1"/>
</dbReference>
<dbReference type="Gene3D" id="3.40.50.12780">
    <property type="entry name" value="N-terminal domain of ligase-like"/>
    <property type="match status" value="1"/>
</dbReference>
<dbReference type="Gene3D" id="3.30.300.30">
    <property type="match status" value="1"/>
</dbReference>
<dbReference type="GO" id="GO:0016878">
    <property type="term" value="F:acid-thiol ligase activity"/>
    <property type="evidence" value="ECO:0007669"/>
    <property type="project" value="UniProtKB-ARBA"/>
</dbReference>
<feature type="domain" description="AMP-dependent synthetase/ligase" evidence="3">
    <location>
        <begin position="8"/>
        <end position="366"/>
    </location>
</feature>
<dbReference type="Proteomes" id="UP001157946">
    <property type="component" value="Unassembled WGS sequence"/>
</dbReference>
<evidence type="ECO:0000259" key="4">
    <source>
        <dbReference type="Pfam" id="PF13193"/>
    </source>
</evidence>
<evidence type="ECO:0000256" key="1">
    <source>
        <dbReference type="ARBA" id="ARBA00006432"/>
    </source>
</evidence>
<evidence type="ECO:0000259" key="3">
    <source>
        <dbReference type="Pfam" id="PF00501"/>
    </source>
</evidence>
<reference evidence="5" key="1">
    <citation type="submission" date="2017-05" db="EMBL/GenBank/DDBJ databases">
        <authorList>
            <person name="Varghese N."/>
            <person name="Submissions S."/>
        </authorList>
    </citation>
    <scope>NUCLEOTIDE SEQUENCE</scope>
    <source>
        <strain evidence="5">DSM 45262</strain>
    </source>
</reference>
<comment type="caution">
    <text evidence="5">The sequence shown here is derived from an EMBL/GenBank/DDBJ whole genome shotgun (WGS) entry which is preliminary data.</text>
</comment>
<name>A0AA46AG31_9BACL</name>
<dbReference type="FunFam" id="3.30.300.30:FF:000008">
    <property type="entry name" value="2,3-dihydroxybenzoate-AMP ligase"/>
    <property type="match status" value="1"/>
</dbReference>
<dbReference type="Pfam" id="PF00501">
    <property type="entry name" value="AMP-binding"/>
    <property type="match status" value="1"/>
</dbReference>
<dbReference type="AlphaFoldDB" id="A0AA46AG31"/>
<evidence type="ECO:0000313" key="5">
    <source>
        <dbReference type="EMBL" id="SMP23640.1"/>
    </source>
</evidence>
<sequence length="504" mass="55987">MGTIQSYLRERAEHTPEVEAVVGGAERFTYRQFYERVNQLAHYLLELGVEKGDRIGILCKNHHPFPTILFAAIRVGAVVIPLNWRLTAYELSNIMESAEPKVLFYDEEYADALQFVKEKATVPHVLPVGEGLSLVESFAAVFTEYPVTEPPDVLLADDDLAFMLFTSGTTGLPKGCMISHKGVDAYFSVEPIRQTFPPGTKFLAVHPLFHMSSTMMMVSNVKHGVTMVFLADDRPVAILDTIEREKINVMFAFPAVYRYMLEELKRGHRDLSSLRFLSSGGTHVPASLIKEYCQLGLVMGQGYGSTEAWAISGWNPTMGLNKADSVGKLAPGVELKIADPETGAPLPPGEIGEVVVRSPYLFQGYWRNPEATAKVLRDGWFHTGDAGYVDEEGFLYISSRYKDVIVYGGDNVYPGEIEEVIHQLPDVLEVAVIGVPHEVMGEAPCACIIKKPGSALVAEQVIHLCRERLAAYKVPEVMFVEQLPKNGLGKVMKHRLKEQVLRRS</sequence>
<dbReference type="InterPro" id="IPR000873">
    <property type="entry name" value="AMP-dep_synth/lig_dom"/>
</dbReference>
<dbReference type="InterPro" id="IPR042099">
    <property type="entry name" value="ANL_N_sf"/>
</dbReference>